<name>A0ACB7ZZ80_9AGAM</name>
<evidence type="ECO:0000313" key="1">
    <source>
        <dbReference type="EMBL" id="KAH7906162.1"/>
    </source>
</evidence>
<accession>A0ACB7ZZ80</accession>
<dbReference type="EMBL" id="MU268060">
    <property type="protein sequence ID" value="KAH7906162.1"/>
    <property type="molecule type" value="Genomic_DNA"/>
</dbReference>
<sequence>MSSSPPDQAEQLEFHLDQLHLVRNNLVSSADYTPPIWFPLIGFPSKESQILQLQATEDTLHKRILNAAERAEELGAMDLKIIALQRAIVGAFNRRPKSEDVAGNGGDEDDQPFQLGLPGGQDDLEGEARRAWLSEWLRSGGLGRTPGPLAPLAASAWLLIQDLRRQGLRMHRVLLEKAQELSVAKMGMVMLEQTLATHLEG</sequence>
<organism evidence="1 2">
    <name type="scientific">Hygrophoropsis aurantiaca</name>
    <dbReference type="NCBI Taxonomy" id="72124"/>
    <lineage>
        <taxon>Eukaryota</taxon>
        <taxon>Fungi</taxon>
        <taxon>Dikarya</taxon>
        <taxon>Basidiomycota</taxon>
        <taxon>Agaricomycotina</taxon>
        <taxon>Agaricomycetes</taxon>
        <taxon>Agaricomycetidae</taxon>
        <taxon>Boletales</taxon>
        <taxon>Coniophorineae</taxon>
        <taxon>Hygrophoropsidaceae</taxon>
        <taxon>Hygrophoropsis</taxon>
    </lineage>
</organism>
<protein>
    <submittedName>
        <fullName evidence="1">Uncharacterized protein</fullName>
    </submittedName>
</protein>
<reference evidence="1" key="1">
    <citation type="journal article" date="2021" name="New Phytol.">
        <title>Evolutionary innovations through gain and loss of genes in the ectomycorrhizal Boletales.</title>
        <authorList>
            <person name="Wu G."/>
            <person name="Miyauchi S."/>
            <person name="Morin E."/>
            <person name="Kuo A."/>
            <person name="Drula E."/>
            <person name="Varga T."/>
            <person name="Kohler A."/>
            <person name="Feng B."/>
            <person name="Cao Y."/>
            <person name="Lipzen A."/>
            <person name="Daum C."/>
            <person name="Hundley H."/>
            <person name="Pangilinan J."/>
            <person name="Johnson J."/>
            <person name="Barry K."/>
            <person name="LaButti K."/>
            <person name="Ng V."/>
            <person name="Ahrendt S."/>
            <person name="Min B."/>
            <person name="Choi I.G."/>
            <person name="Park H."/>
            <person name="Plett J.M."/>
            <person name="Magnuson J."/>
            <person name="Spatafora J.W."/>
            <person name="Nagy L.G."/>
            <person name="Henrissat B."/>
            <person name="Grigoriev I.V."/>
            <person name="Yang Z.L."/>
            <person name="Xu J."/>
            <person name="Martin F.M."/>
        </authorList>
    </citation>
    <scope>NUCLEOTIDE SEQUENCE</scope>
    <source>
        <strain evidence="1">ATCC 28755</strain>
    </source>
</reference>
<evidence type="ECO:0000313" key="2">
    <source>
        <dbReference type="Proteomes" id="UP000790377"/>
    </source>
</evidence>
<dbReference type="Proteomes" id="UP000790377">
    <property type="component" value="Unassembled WGS sequence"/>
</dbReference>
<comment type="caution">
    <text evidence="1">The sequence shown here is derived from an EMBL/GenBank/DDBJ whole genome shotgun (WGS) entry which is preliminary data.</text>
</comment>
<gene>
    <name evidence="1" type="ORF">BJ138DRAFT_1117826</name>
</gene>
<keyword evidence="2" id="KW-1185">Reference proteome</keyword>
<proteinExistence type="predicted"/>